<name>A0A521ARA6_9ACTN</name>
<dbReference type="AlphaFoldDB" id="A0A521ARA6"/>
<accession>A0A521ARA6</accession>
<keyword evidence="2" id="KW-1133">Transmembrane helix</keyword>
<evidence type="ECO:0000313" key="4">
    <source>
        <dbReference type="EMBL" id="SMO37354.1"/>
    </source>
</evidence>
<dbReference type="InterPro" id="IPR043725">
    <property type="entry name" value="DUF5667"/>
</dbReference>
<feature type="compositionally biased region" description="Pro residues" evidence="1">
    <location>
        <begin position="276"/>
        <end position="285"/>
    </location>
</feature>
<dbReference type="EMBL" id="FXTJ01000001">
    <property type="protein sequence ID" value="SMO37354.1"/>
    <property type="molecule type" value="Genomic_DNA"/>
</dbReference>
<feature type="compositionally biased region" description="Low complexity" evidence="1">
    <location>
        <begin position="286"/>
        <end position="300"/>
    </location>
</feature>
<feature type="transmembrane region" description="Helical" evidence="2">
    <location>
        <begin position="86"/>
        <end position="106"/>
    </location>
</feature>
<evidence type="ECO:0000256" key="1">
    <source>
        <dbReference type="SAM" id="MobiDB-lite"/>
    </source>
</evidence>
<dbReference type="PRINTS" id="PR01217">
    <property type="entry name" value="PRICHEXTENSN"/>
</dbReference>
<evidence type="ECO:0000313" key="5">
    <source>
        <dbReference type="Proteomes" id="UP000317484"/>
    </source>
</evidence>
<organism evidence="4 5">
    <name type="scientific">Geodermatophilus aquaeductus</name>
    <dbReference type="NCBI Taxonomy" id="1564161"/>
    <lineage>
        <taxon>Bacteria</taxon>
        <taxon>Bacillati</taxon>
        <taxon>Actinomycetota</taxon>
        <taxon>Actinomycetes</taxon>
        <taxon>Geodermatophilales</taxon>
        <taxon>Geodermatophilaceae</taxon>
        <taxon>Geodermatophilus</taxon>
    </lineage>
</organism>
<dbReference type="Proteomes" id="UP000317484">
    <property type="component" value="Unassembled WGS sequence"/>
</dbReference>
<feature type="region of interest" description="Disordered" evidence="1">
    <location>
        <begin position="266"/>
        <end position="387"/>
    </location>
</feature>
<evidence type="ECO:0000256" key="2">
    <source>
        <dbReference type="SAM" id="Phobius"/>
    </source>
</evidence>
<keyword evidence="5" id="KW-1185">Reference proteome</keyword>
<keyword evidence="2" id="KW-0472">Membrane</keyword>
<proteinExistence type="predicted"/>
<feature type="domain" description="DUF5667" evidence="3">
    <location>
        <begin position="111"/>
        <end position="158"/>
    </location>
</feature>
<keyword evidence="2" id="KW-0812">Transmembrane</keyword>
<sequence length="396" mass="38308">MSAQHDAAGASRRASVHAREAAVEDRLRALATDLDDAPSPDFRAATRARLVAMAAVRSPEPEPPRGLARLAAARPARRRPAWRARLAAGVAGAAMAVTALGTLVALSTDAEPGDALYGLKRGTEQTQLALAGDERGLTLLEFATTRLQELDRLVEDSPGTPPVDLVLDTLATMDAQTSEGAALVLSQAVAGGDTGPLSVLSGWAQDQGDGLAGLQGALPADAGDAATRSLGLVGAVGTRAADLQAALDCPAGPAVAGTDDLGPVPAPCAASATPDPSAPAAPPAPTASAPATEEPAAPSSSPAPSPPVPSGAPAAPSPSGGGSTGSPGAGGTAPGGGSAPSGGGSVPTPTPSAPGDGLPLPVPSLPTGSVPTPTSAPSSGPLPDPLGVCRLLPLLC</sequence>
<feature type="compositionally biased region" description="Pro residues" evidence="1">
    <location>
        <begin position="301"/>
        <end position="310"/>
    </location>
</feature>
<gene>
    <name evidence="4" type="ORF">SAMN06273567_101298</name>
</gene>
<feature type="compositionally biased region" description="Gly residues" evidence="1">
    <location>
        <begin position="319"/>
        <end position="345"/>
    </location>
</feature>
<evidence type="ECO:0000259" key="3">
    <source>
        <dbReference type="Pfam" id="PF18915"/>
    </source>
</evidence>
<reference evidence="4 5" key="1">
    <citation type="submission" date="2017-05" db="EMBL/GenBank/DDBJ databases">
        <authorList>
            <person name="Varghese N."/>
            <person name="Submissions S."/>
        </authorList>
    </citation>
    <scope>NUCLEOTIDE SEQUENCE [LARGE SCALE GENOMIC DNA]</scope>
    <source>
        <strain evidence="4 5">DSM 46834</strain>
    </source>
</reference>
<feature type="compositionally biased region" description="Polar residues" evidence="1">
    <location>
        <begin position="366"/>
        <end position="378"/>
    </location>
</feature>
<dbReference type="Pfam" id="PF18915">
    <property type="entry name" value="DUF5667"/>
    <property type="match status" value="1"/>
</dbReference>
<dbReference type="RefSeq" id="WP_142456595.1">
    <property type="nucleotide sequence ID" value="NZ_FXTJ01000001.1"/>
</dbReference>
<protein>
    <recommendedName>
        <fullName evidence="3">DUF5667 domain-containing protein</fullName>
    </recommendedName>
</protein>